<name>A0A2N7S0U1_9MICC</name>
<evidence type="ECO:0008006" key="3">
    <source>
        <dbReference type="Google" id="ProtNLM"/>
    </source>
</evidence>
<sequence>MAVSNEEIELRGTVDLVNERKILRLEQESSDKLPSRGQVAVELLSAHEGHTIVVDPDGRRGHWLALDNPGMPELPAEAGEQVLLTARVAGTWPETKIPQDLAGALDEADDLEQMWAGLTPMARWEWVRWVGATKNPSTRERRVEVSISKLRDGKRRPCCFDLSSCTDPEVAKGGKLIQ</sequence>
<evidence type="ECO:0000313" key="2">
    <source>
        <dbReference type="Proteomes" id="UP000235739"/>
    </source>
</evidence>
<protein>
    <recommendedName>
        <fullName evidence="3">DUF1905 domain-containing protein</fullName>
    </recommendedName>
</protein>
<comment type="caution">
    <text evidence="1">The sequence shown here is derived from an EMBL/GenBank/DDBJ whole genome shotgun (WGS) entry which is preliminary data.</text>
</comment>
<reference evidence="1 2" key="1">
    <citation type="journal article" date="2017" name="Elife">
        <title>Extensive horizontal gene transfer in cheese-associated bacteria.</title>
        <authorList>
            <person name="Bonham K.S."/>
            <person name="Wolfe B.E."/>
            <person name="Dutton R.J."/>
        </authorList>
    </citation>
    <scope>NUCLEOTIDE SEQUENCE [LARGE SCALE GENOMIC DNA]</scope>
    <source>
        <strain evidence="1 2">JB182</strain>
    </source>
</reference>
<organism evidence="1 2">
    <name type="scientific">Glutamicibacter arilaitensis</name>
    <dbReference type="NCBI Taxonomy" id="256701"/>
    <lineage>
        <taxon>Bacteria</taxon>
        <taxon>Bacillati</taxon>
        <taxon>Actinomycetota</taxon>
        <taxon>Actinomycetes</taxon>
        <taxon>Micrococcales</taxon>
        <taxon>Micrococcaceae</taxon>
        <taxon>Glutamicibacter</taxon>
    </lineage>
</organism>
<proteinExistence type="predicted"/>
<dbReference type="Pfam" id="PF13376">
    <property type="entry name" value="OmdA"/>
    <property type="match status" value="1"/>
</dbReference>
<evidence type="ECO:0000313" key="1">
    <source>
        <dbReference type="EMBL" id="PMQ19755.1"/>
    </source>
</evidence>
<gene>
    <name evidence="1" type="ORF">CIK84_14030</name>
</gene>
<dbReference type="RefSeq" id="WP_102598818.1">
    <property type="nucleotide sequence ID" value="NZ_JABUYH010000019.1"/>
</dbReference>
<dbReference type="AlphaFoldDB" id="A0A2N7S0U1"/>
<dbReference type="EMBL" id="PNQX01000002">
    <property type="protein sequence ID" value="PMQ19755.1"/>
    <property type="molecule type" value="Genomic_DNA"/>
</dbReference>
<accession>A0A2N7S0U1</accession>
<dbReference type="Proteomes" id="UP000235739">
    <property type="component" value="Unassembled WGS sequence"/>
</dbReference>